<sequence>MICIRMSQNRMRDGHIIAIVRAKMPDQIFPAINCPTVNDHQFVAVFFPVTDNNAIARAACITHG</sequence>
<comment type="caution">
    <text evidence="1">The sequence shown here is derived from an EMBL/GenBank/DDBJ whole genome shotgun (WGS) entry which is preliminary data.</text>
</comment>
<organism evidence="1 2">
    <name type="scientific">Paraburkholderia monticola</name>
    <dbReference type="NCBI Taxonomy" id="1399968"/>
    <lineage>
        <taxon>Bacteria</taxon>
        <taxon>Pseudomonadati</taxon>
        <taxon>Pseudomonadota</taxon>
        <taxon>Betaproteobacteria</taxon>
        <taxon>Burkholderiales</taxon>
        <taxon>Burkholderiaceae</taxon>
        <taxon>Paraburkholderia</taxon>
    </lineage>
</organism>
<dbReference type="Proteomes" id="UP000075613">
    <property type="component" value="Unassembled WGS sequence"/>
</dbReference>
<dbReference type="AlphaFoldDB" id="A0A149Q1E7"/>
<protein>
    <submittedName>
        <fullName evidence="1">Uncharacterized protein</fullName>
    </submittedName>
</protein>
<gene>
    <name evidence="1" type="ORF">CI15_00645</name>
</gene>
<evidence type="ECO:0000313" key="1">
    <source>
        <dbReference type="EMBL" id="KXU91135.1"/>
    </source>
</evidence>
<reference evidence="1 2" key="1">
    <citation type="journal article" date="2015" name="Int. J. Syst. Evol. Microbiol.">
        <title>Burkholderia monticola sp. nov., isolated from mountain soil.</title>
        <authorList>
            <person name="Baek I."/>
            <person name="Seo B."/>
            <person name="Lee I."/>
            <person name="Yi H."/>
            <person name="Chun J."/>
        </authorList>
    </citation>
    <scope>NUCLEOTIDE SEQUENCE [LARGE SCALE GENOMIC DNA]</scope>
    <source>
        <strain evidence="1 2">JC2948</strain>
    </source>
</reference>
<dbReference type="EMBL" id="LRBG01000001">
    <property type="protein sequence ID" value="KXU91135.1"/>
    <property type="molecule type" value="Genomic_DNA"/>
</dbReference>
<name>A0A149Q1E7_9BURK</name>
<proteinExistence type="predicted"/>
<keyword evidence="2" id="KW-1185">Reference proteome</keyword>
<evidence type="ECO:0000313" key="2">
    <source>
        <dbReference type="Proteomes" id="UP000075613"/>
    </source>
</evidence>
<accession>A0A149Q1E7</accession>